<evidence type="ECO:0000313" key="9">
    <source>
        <dbReference type="Proteomes" id="UP001240250"/>
    </source>
</evidence>
<protein>
    <submittedName>
        <fullName evidence="8">Iron complex transport system substrate-binding protein</fullName>
    </submittedName>
</protein>
<gene>
    <name evidence="8" type="ORF">JO380_000922</name>
</gene>
<organism evidence="8 9">
    <name type="scientific">Cellulomonas iranensis</name>
    <dbReference type="NCBI Taxonomy" id="76862"/>
    <lineage>
        <taxon>Bacteria</taxon>
        <taxon>Bacillati</taxon>
        <taxon>Actinomycetota</taxon>
        <taxon>Actinomycetes</taxon>
        <taxon>Micrococcales</taxon>
        <taxon>Cellulomonadaceae</taxon>
        <taxon>Cellulomonas</taxon>
    </lineage>
</organism>
<reference evidence="8 9" key="1">
    <citation type="submission" date="2023-07" db="EMBL/GenBank/DDBJ databases">
        <title>Sequencing the genomes of 1000 actinobacteria strains.</title>
        <authorList>
            <person name="Klenk H.-P."/>
        </authorList>
    </citation>
    <scope>NUCLEOTIDE SEQUENCE [LARGE SCALE GENOMIC DNA]</scope>
    <source>
        <strain evidence="8 9">DSM 14785</strain>
    </source>
</reference>
<comment type="similarity">
    <text evidence="2">Belongs to the bacterial solute-binding protein 8 family.</text>
</comment>
<comment type="caution">
    <text evidence="8">The sequence shown here is derived from an EMBL/GenBank/DDBJ whole genome shotgun (WGS) entry which is preliminary data.</text>
</comment>
<feature type="compositionally biased region" description="Basic and acidic residues" evidence="5">
    <location>
        <begin position="52"/>
        <end position="62"/>
    </location>
</feature>
<name>A0ABU0GGR3_9CELL</name>
<accession>A0ABU0GGR3</accession>
<dbReference type="InterPro" id="IPR002491">
    <property type="entry name" value="ABC_transptr_periplasmic_BD"/>
</dbReference>
<dbReference type="PANTHER" id="PTHR30532:SF25">
    <property type="entry name" value="IRON(III) DICITRATE-BINDING PERIPLASMIC PROTEIN"/>
    <property type="match status" value="1"/>
</dbReference>
<keyword evidence="4 6" id="KW-0732">Signal</keyword>
<feature type="compositionally biased region" description="Low complexity" evidence="5">
    <location>
        <begin position="32"/>
        <end position="51"/>
    </location>
</feature>
<feature type="signal peptide" evidence="6">
    <location>
        <begin position="1"/>
        <end position="29"/>
    </location>
</feature>
<feature type="region of interest" description="Disordered" evidence="5">
    <location>
        <begin position="32"/>
        <end position="62"/>
    </location>
</feature>
<evidence type="ECO:0000256" key="5">
    <source>
        <dbReference type="SAM" id="MobiDB-lite"/>
    </source>
</evidence>
<feature type="chain" id="PRO_5046549590" evidence="6">
    <location>
        <begin position="30"/>
        <end position="320"/>
    </location>
</feature>
<evidence type="ECO:0000259" key="7">
    <source>
        <dbReference type="PROSITE" id="PS50983"/>
    </source>
</evidence>
<evidence type="ECO:0000256" key="1">
    <source>
        <dbReference type="ARBA" id="ARBA00004196"/>
    </source>
</evidence>
<dbReference type="EMBL" id="JAUSVM010000001">
    <property type="protein sequence ID" value="MDQ0424541.1"/>
    <property type="molecule type" value="Genomic_DNA"/>
</dbReference>
<dbReference type="PROSITE" id="PS50983">
    <property type="entry name" value="FE_B12_PBP"/>
    <property type="match status" value="1"/>
</dbReference>
<dbReference type="Pfam" id="PF01497">
    <property type="entry name" value="Peripla_BP_2"/>
    <property type="match status" value="1"/>
</dbReference>
<comment type="subcellular location">
    <subcellularLocation>
        <location evidence="1">Cell envelope</location>
    </subcellularLocation>
</comment>
<dbReference type="InterPro" id="IPR051313">
    <property type="entry name" value="Bact_iron-sidero_bind"/>
</dbReference>
<evidence type="ECO:0000313" key="8">
    <source>
        <dbReference type="EMBL" id="MDQ0424541.1"/>
    </source>
</evidence>
<dbReference type="SUPFAM" id="SSF53807">
    <property type="entry name" value="Helical backbone' metal receptor"/>
    <property type="match status" value="1"/>
</dbReference>
<evidence type="ECO:0000256" key="6">
    <source>
        <dbReference type="SAM" id="SignalP"/>
    </source>
</evidence>
<dbReference type="CDD" id="cd01146">
    <property type="entry name" value="FhuD"/>
    <property type="match status" value="1"/>
</dbReference>
<keyword evidence="9" id="KW-1185">Reference proteome</keyword>
<evidence type="ECO:0000256" key="4">
    <source>
        <dbReference type="ARBA" id="ARBA00022729"/>
    </source>
</evidence>
<evidence type="ECO:0000256" key="3">
    <source>
        <dbReference type="ARBA" id="ARBA00022448"/>
    </source>
</evidence>
<evidence type="ECO:0000256" key="2">
    <source>
        <dbReference type="ARBA" id="ARBA00008814"/>
    </source>
</evidence>
<dbReference type="PROSITE" id="PS51257">
    <property type="entry name" value="PROKAR_LIPOPROTEIN"/>
    <property type="match status" value="1"/>
</dbReference>
<dbReference type="RefSeq" id="WP_070318594.1">
    <property type="nucleotide sequence ID" value="NZ_CP194061.1"/>
</dbReference>
<keyword evidence="3" id="KW-0813">Transport</keyword>
<feature type="domain" description="Fe/B12 periplasmic-binding" evidence="7">
    <location>
        <begin position="69"/>
        <end position="320"/>
    </location>
</feature>
<sequence>MRSAVSTVRSRVAVLAAVTALGLGLSACAADADAGTADPTPSASADASDAPRVVEHARGETEVPAHPQRVVVLEPVQLDTAVALGVEPVGAAVLNEALGVPAYLGDAAADVQTVGTVQEPNVQKIAALQPDLIIGTESRHSALYDQLSDVAPTVFMATQTDPWQDNVRFTATALGDEADAQKLLDAYDARCQEIADEFGTAGQTAQLIRPRDGILTLYGPTSFAGSTLECVGFTTPERDWENSISVDVSPENVLDAKADHVFVTTTDVTDESSVPEAVRANAAAFPQLHLVDQAWWITGVGPLGGQAVLDDIEKILSAAS</sequence>
<dbReference type="PANTHER" id="PTHR30532">
    <property type="entry name" value="IRON III DICITRATE-BINDING PERIPLASMIC PROTEIN"/>
    <property type="match status" value="1"/>
</dbReference>
<dbReference type="Gene3D" id="3.40.50.1980">
    <property type="entry name" value="Nitrogenase molybdenum iron protein domain"/>
    <property type="match status" value="2"/>
</dbReference>
<proteinExistence type="inferred from homology"/>
<dbReference type="Proteomes" id="UP001240250">
    <property type="component" value="Unassembled WGS sequence"/>
</dbReference>